<dbReference type="RefSeq" id="XP_041292512.1">
    <property type="nucleotide sequence ID" value="XM_041431394.1"/>
</dbReference>
<reference evidence="1" key="1">
    <citation type="journal article" date="2020" name="New Phytol.">
        <title>Comparative genomics reveals dynamic genome evolution in host specialist ectomycorrhizal fungi.</title>
        <authorList>
            <person name="Lofgren L.A."/>
            <person name="Nguyen N.H."/>
            <person name="Vilgalys R."/>
            <person name="Ruytinx J."/>
            <person name="Liao H.L."/>
            <person name="Branco S."/>
            <person name="Kuo A."/>
            <person name="LaButti K."/>
            <person name="Lipzen A."/>
            <person name="Andreopoulos W."/>
            <person name="Pangilinan J."/>
            <person name="Riley R."/>
            <person name="Hundley H."/>
            <person name="Na H."/>
            <person name="Barry K."/>
            <person name="Grigoriev I.V."/>
            <person name="Stajich J.E."/>
            <person name="Kennedy P.G."/>
        </authorList>
    </citation>
    <scope>NUCLEOTIDE SEQUENCE</scope>
    <source>
        <strain evidence="1">FC423</strain>
    </source>
</reference>
<dbReference type="AlphaFoldDB" id="A0A9P7JTT7"/>
<evidence type="ECO:0000313" key="1">
    <source>
        <dbReference type="EMBL" id="KAG2107914.1"/>
    </source>
</evidence>
<dbReference type="EMBL" id="JABBWM010000029">
    <property type="protein sequence ID" value="KAG2107914.1"/>
    <property type="molecule type" value="Genomic_DNA"/>
</dbReference>
<comment type="caution">
    <text evidence="1">The sequence shown here is derived from an EMBL/GenBank/DDBJ whole genome shotgun (WGS) entry which is preliminary data.</text>
</comment>
<gene>
    <name evidence="1" type="ORF">F5147DRAFT_577361</name>
</gene>
<proteinExistence type="predicted"/>
<accession>A0A9P7JTT7</accession>
<keyword evidence="2" id="KW-1185">Reference proteome</keyword>
<sequence>MNKLHSDPSLLVCPDFTSERYRTSRAPFVSATVTEDQAAESLRLVWIATNDDLCTQWRQQEAEEACLHAEQARLTKEEATRLRQIRQLEEETARVDERKKNRFKHTDILMRPRPDTNEEEAFVSDFTLRKIDKGSFVELYYWTNAGLEEALFSYSTRDDEGLIPSEQDGTTVWISAAASKPSKNVIPDRFLTTVDFAQAIPRIIAALEECDWPKQRILMLARFWGAIMTHRYWNSSDQVAQRALMIYQEEQQRAWHHAVALGTGAWDLSILSDIVLGCLFNRVLQESRHHDHNTQVSFTFFYT</sequence>
<protein>
    <submittedName>
        <fullName evidence="1">Uncharacterized protein</fullName>
    </submittedName>
</protein>
<evidence type="ECO:0000313" key="2">
    <source>
        <dbReference type="Proteomes" id="UP000823399"/>
    </source>
</evidence>
<organism evidence="1 2">
    <name type="scientific">Suillus discolor</name>
    <dbReference type="NCBI Taxonomy" id="1912936"/>
    <lineage>
        <taxon>Eukaryota</taxon>
        <taxon>Fungi</taxon>
        <taxon>Dikarya</taxon>
        <taxon>Basidiomycota</taxon>
        <taxon>Agaricomycotina</taxon>
        <taxon>Agaricomycetes</taxon>
        <taxon>Agaricomycetidae</taxon>
        <taxon>Boletales</taxon>
        <taxon>Suillineae</taxon>
        <taxon>Suillaceae</taxon>
        <taxon>Suillus</taxon>
    </lineage>
</organism>
<dbReference type="OrthoDB" id="2688210at2759"/>
<dbReference type="Proteomes" id="UP000823399">
    <property type="component" value="Unassembled WGS sequence"/>
</dbReference>
<name>A0A9P7JTT7_9AGAM</name>
<dbReference type="GeneID" id="64693653"/>